<proteinExistence type="predicted"/>
<comment type="caution">
    <text evidence="1">The sequence shown here is derived from an EMBL/GenBank/DDBJ whole genome shotgun (WGS) entry which is preliminary data.</text>
</comment>
<evidence type="ECO:0000313" key="2">
    <source>
        <dbReference type="Proteomes" id="UP000177690"/>
    </source>
</evidence>
<reference evidence="1 2" key="1">
    <citation type="journal article" date="2016" name="Nat. Commun.">
        <title>Thousands of microbial genomes shed light on interconnected biogeochemical processes in an aquifer system.</title>
        <authorList>
            <person name="Anantharaman K."/>
            <person name="Brown C.T."/>
            <person name="Hug L.A."/>
            <person name="Sharon I."/>
            <person name="Castelle C.J."/>
            <person name="Probst A.J."/>
            <person name="Thomas B.C."/>
            <person name="Singh A."/>
            <person name="Wilkins M.J."/>
            <person name="Karaoz U."/>
            <person name="Brodie E.L."/>
            <person name="Williams K.H."/>
            <person name="Hubbard S.S."/>
            <person name="Banfield J.F."/>
        </authorList>
    </citation>
    <scope>NUCLEOTIDE SEQUENCE [LARGE SCALE GENOMIC DNA]</scope>
</reference>
<organism evidence="1 2">
    <name type="scientific">Candidatus Harrisonbacteria bacterium RIFCSPLOWO2_02_FULL_41_13b</name>
    <dbReference type="NCBI Taxonomy" id="1798409"/>
    <lineage>
        <taxon>Bacteria</taxon>
        <taxon>Candidatus Harrisoniibacteriota</taxon>
    </lineage>
</organism>
<dbReference type="STRING" id="1798409.A3I24_01055"/>
<name>A0A1G1ZU81_9BACT</name>
<dbReference type="AlphaFoldDB" id="A0A1G1ZU81"/>
<dbReference type="EMBL" id="MHJL01000018">
    <property type="protein sequence ID" value="OGY67696.1"/>
    <property type="molecule type" value="Genomic_DNA"/>
</dbReference>
<evidence type="ECO:0000313" key="1">
    <source>
        <dbReference type="EMBL" id="OGY67696.1"/>
    </source>
</evidence>
<accession>A0A1G1ZU81</accession>
<protein>
    <submittedName>
        <fullName evidence="1">Uncharacterized protein</fullName>
    </submittedName>
</protein>
<sequence length="118" mass="13219">MAERVVGARADYVRGVYLKGDLIFQGEAKSKELKKLLTNLGFEVSVADVKGYETDSPFYKFPLKFKDVKKVKGKCFSRTQKSNDGMVLHCDFPRGHAGSHMDLSGKYGISWTKGDFES</sequence>
<gene>
    <name evidence="1" type="ORF">A3I24_01055</name>
</gene>
<dbReference type="Proteomes" id="UP000177690">
    <property type="component" value="Unassembled WGS sequence"/>
</dbReference>